<dbReference type="InterPro" id="IPR001845">
    <property type="entry name" value="HTH_ArsR_DNA-bd_dom"/>
</dbReference>
<evidence type="ECO:0000256" key="2">
    <source>
        <dbReference type="ARBA" id="ARBA00023125"/>
    </source>
</evidence>
<dbReference type="InterPro" id="IPR036390">
    <property type="entry name" value="WH_DNA-bd_sf"/>
</dbReference>
<dbReference type="CDD" id="cd00090">
    <property type="entry name" value="HTH_ARSR"/>
    <property type="match status" value="1"/>
</dbReference>
<accession>A0ABZ2R533</accession>
<dbReference type="InterPro" id="IPR051081">
    <property type="entry name" value="HTH_MetalResp_TranReg"/>
</dbReference>
<dbReference type="PANTHER" id="PTHR33154">
    <property type="entry name" value="TRANSCRIPTIONAL REGULATOR, ARSR FAMILY"/>
    <property type="match status" value="1"/>
</dbReference>
<reference evidence="5 6" key="1">
    <citation type="submission" date="2024-03" db="EMBL/GenBank/DDBJ databases">
        <title>Rhodococcus navarretei sp. nov. and Pseudarthrobacter quantumdoti sp. nov., two new species with the ability to biosynthesize Quantum Dots isolated from soil samples at Union Glacier, Antarctica.</title>
        <authorList>
            <person name="Vargas M."/>
        </authorList>
    </citation>
    <scope>NUCLEOTIDE SEQUENCE [LARGE SCALE GENOMIC DNA]</scope>
    <source>
        <strain evidence="5 6">RC-2-3</strain>
    </source>
</reference>
<dbReference type="InterPro" id="IPR036388">
    <property type="entry name" value="WH-like_DNA-bd_sf"/>
</dbReference>
<dbReference type="SMART" id="SM00418">
    <property type="entry name" value="HTH_ARSR"/>
    <property type="match status" value="1"/>
</dbReference>
<dbReference type="NCBIfam" id="NF033788">
    <property type="entry name" value="HTH_metalloreg"/>
    <property type="match status" value="1"/>
</dbReference>
<organism evidence="5 6">
    <name type="scientific">Pseudarthrobacter quantipunctorum</name>
    <dbReference type="NCBI Taxonomy" id="3128980"/>
    <lineage>
        <taxon>Bacteria</taxon>
        <taxon>Bacillati</taxon>
        <taxon>Actinomycetota</taxon>
        <taxon>Actinomycetes</taxon>
        <taxon>Micrococcales</taxon>
        <taxon>Micrococcaceae</taxon>
        <taxon>Pseudarthrobacter</taxon>
    </lineage>
</organism>
<evidence type="ECO:0000313" key="6">
    <source>
        <dbReference type="Proteomes" id="UP001623384"/>
    </source>
</evidence>
<sequence length="86" mass="9446">MKQLVAPVMESHTRQRIVSLLYSAPQGPSEIATALGLSQPYISNQLAALKSHRLVTSRRVGRKSVYQLEDKAKAAMMTALSSFSSR</sequence>
<proteinExistence type="predicted"/>
<dbReference type="Pfam" id="PF01022">
    <property type="entry name" value="HTH_5"/>
    <property type="match status" value="1"/>
</dbReference>
<keyword evidence="2" id="KW-0238">DNA-binding</keyword>
<dbReference type="PROSITE" id="PS50987">
    <property type="entry name" value="HTH_ARSR_2"/>
    <property type="match status" value="1"/>
</dbReference>
<dbReference type="RefSeq" id="WP_406636012.1">
    <property type="nucleotide sequence ID" value="NZ_CP148033.1"/>
</dbReference>
<name>A0ABZ2R533_9MICC</name>
<dbReference type="PRINTS" id="PR00778">
    <property type="entry name" value="HTHARSR"/>
</dbReference>
<dbReference type="Proteomes" id="UP001623384">
    <property type="component" value="Chromosome"/>
</dbReference>
<feature type="domain" description="HTH arsR-type" evidence="4">
    <location>
        <begin position="1"/>
        <end position="86"/>
    </location>
</feature>
<evidence type="ECO:0000256" key="3">
    <source>
        <dbReference type="ARBA" id="ARBA00023163"/>
    </source>
</evidence>
<gene>
    <name evidence="5" type="ORF">WHH00_01770</name>
</gene>
<keyword evidence="1" id="KW-0805">Transcription regulation</keyword>
<dbReference type="InterPro" id="IPR011991">
    <property type="entry name" value="ArsR-like_HTH"/>
</dbReference>
<dbReference type="Gene3D" id="1.10.10.10">
    <property type="entry name" value="Winged helix-like DNA-binding domain superfamily/Winged helix DNA-binding domain"/>
    <property type="match status" value="1"/>
</dbReference>
<evidence type="ECO:0000313" key="5">
    <source>
        <dbReference type="EMBL" id="WXK93553.1"/>
    </source>
</evidence>
<dbReference type="EMBL" id="CP148033">
    <property type="protein sequence ID" value="WXK93553.1"/>
    <property type="molecule type" value="Genomic_DNA"/>
</dbReference>
<evidence type="ECO:0000259" key="4">
    <source>
        <dbReference type="PROSITE" id="PS50987"/>
    </source>
</evidence>
<dbReference type="SUPFAM" id="SSF46785">
    <property type="entry name" value="Winged helix' DNA-binding domain"/>
    <property type="match status" value="1"/>
</dbReference>
<keyword evidence="3" id="KW-0804">Transcription</keyword>
<evidence type="ECO:0000256" key="1">
    <source>
        <dbReference type="ARBA" id="ARBA00023015"/>
    </source>
</evidence>
<protein>
    <submittedName>
        <fullName evidence="5">Metalloregulator ArsR/SmtB family transcription factor</fullName>
    </submittedName>
</protein>
<keyword evidence="6" id="KW-1185">Reference proteome</keyword>
<dbReference type="PANTHER" id="PTHR33154:SF33">
    <property type="entry name" value="TRANSCRIPTIONAL REPRESSOR SDPR"/>
    <property type="match status" value="1"/>
</dbReference>